<evidence type="ECO:0000256" key="2">
    <source>
        <dbReference type="ARBA" id="ARBA00022846"/>
    </source>
</evidence>
<evidence type="ECO:0000256" key="6">
    <source>
        <dbReference type="ARBA" id="ARBA00034116"/>
    </source>
</evidence>
<keyword evidence="3" id="KW-0175">Coiled coil</keyword>
<evidence type="ECO:0000256" key="1">
    <source>
        <dbReference type="ARBA" id="ARBA00004230"/>
    </source>
</evidence>
<keyword evidence="5" id="KW-0966">Cell projection</keyword>
<sequence>MVSDSIGRGRAANGRTNISQAGKEISKPTTVVRGEDLERIRQISTIVTSADMARMAKESEQARLASRAKAQERKNRMVEKELQVRARREKYATQMELDAERHSILTKDDIQRVEHLDSVKHINSLVAKVVAATGCDMQLAEQEETRQIEAAYNQRIDQVMDNDRVAELRERDRHAKEARGKRVEARKMLEGQINERLKQQIREEEAKAIEAKKILLVYRQYEKEEEAKVASHRAQVKATIAQIATTNEEIKEMKAEAERREKHEEQVAAKYLREKAKEEERMMKERDAIKKSKELRVAKLRAQQEKLQDKQQAQDEFKAKKAFEDNEKATRQKEADDRTKKRELMETIDRERKQQEAFKRAERQAIVAQDRLCDDVAYRRSEEQHDKRMAVRAAQEEAHAAYIEKLNLQFQDNATRRKNKAALETNDNALQMKKTAKEAIIVDKIRMDAIHKLQKQGVPEEYLRPLQKLH</sequence>
<dbReference type="OrthoDB" id="1902038at2759"/>
<comment type="similarity">
    <text evidence="6">Belongs to the CFAP45 family.</text>
</comment>
<dbReference type="InterPro" id="IPR043597">
    <property type="entry name" value="TPH_dom"/>
</dbReference>
<evidence type="ECO:0000256" key="4">
    <source>
        <dbReference type="ARBA" id="ARBA00023069"/>
    </source>
</evidence>
<organism evidence="11 12">
    <name type="scientific">Aphanomyces stellatus</name>
    <dbReference type="NCBI Taxonomy" id="120398"/>
    <lineage>
        <taxon>Eukaryota</taxon>
        <taxon>Sar</taxon>
        <taxon>Stramenopiles</taxon>
        <taxon>Oomycota</taxon>
        <taxon>Saprolegniomycetes</taxon>
        <taxon>Saprolegniales</taxon>
        <taxon>Verrucalvaceae</taxon>
        <taxon>Aphanomyces</taxon>
    </lineage>
</organism>
<dbReference type="EMBL" id="VJMH01005115">
    <property type="protein sequence ID" value="KAF0700669.1"/>
    <property type="molecule type" value="Genomic_DNA"/>
</dbReference>
<keyword evidence="4" id="KW-0969">Cilium</keyword>
<protein>
    <recommendedName>
        <fullName evidence="7">Cilia- and flagella-associated protein 45</fullName>
    </recommendedName>
</protein>
<dbReference type="Pfam" id="PF13868">
    <property type="entry name" value="TPH"/>
    <property type="match status" value="1"/>
</dbReference>
<reference evidence="10" key="2">
    <citation type="submission" date="2019-06" db="EMBL/GenBank/DDBJ databases">
        <title>Genomics analysis of Aphanomyces spp. identifies a new class of oomycete effector associated with host adaptation.</title>
        <authorList>
            <person name="Gaulin E."/>
        </authorList>
    </citation>
    <scope>NUCLEOTIDE SEQUENCE</scope>
    <source>
        <strain evidence="10">CBS 578.67</strain>
    </source>
</reference>
<reference evidence="11 12" key="1">
    <citation type="submission" date="2019-03" db="EMBL/GenBank/DDBJ databases">
        <authorList>
            <person name="Gaulin E."/>
            <person name="Dumas B."/>
        </authorList>
    </citation>
    <scope>NUCLEOTIDE SEQUENCE [LARGE SCALE GENOMIC DNA]</scope>
    <source>
        <strain evidence="11">CBS 568.67</strain>
    </source>
</reference>
<evidence type="ECO:0000313" key="12">
    <source>
        <dbReference type="Proteomes" id="UP000332933"/>
    </source>
</evidence>
<proteinExistence type="inferred from homology"/>
<gene>
    <name evidence="11" type="primary">Aste57867_8847</name>
    <name evidence="10" type="ORF">As57867_008812</name>
    <name evidence="11" type="ORF">ASTE57867_8847</name>
</gene>
<evidence type="ECO:0000313" key="10">
    <source>
        <dbReference type="EMBL" id="KAF0700669.1"/>
    </source>
</evidence>
<evidence type="ECO:0000313" key="11">
    <source>
        <dbReference type="EMBL" id="VFT85733.1"/>
    </source>
</evidence>
<feature type="region of interest" description="Disordered" evidence="8">
    <location>
        <begin position="1"/>
        <end position="27"/>
    </location>
</feature>
<evidence type="ECO:0000256" key="7">
    <source>
        <dbReference type="ARBA" id="ARBA00034142"/>
    </source>
</evidence>
<feature type="domain" description="Trichohyalin-plectin-homology" evidence="9">
    <location>
        <begin position="114"/>
        <end position="460"/>
    </location>
</feature>
<dbReference type="Proteomes" id="UP000332933">
    <property type="component" value="Unassembled WGS sequence"/>
</dbReference>
<dbReference type="PANTHER" id="PTHR15504:SF0">
    <property type="entry name" value="CILIA- AND FLAGELLA-ASSOCIATED PROTEIN 45"/>
    <property type="match status" value="1"/>
</dbReference>
<dbReference type="GO" id="GO:0031514">
    <property type="term" value="C:motile cilium"/>
    <property type="evidence" value="ECO:0007669"/>
    <property type="project" value="UniProtKB-SubCell"/>
</dbReference>
<dbReference type="InterPro" id="IPR033253">
    <property type="entry name" value="CFAP45"/>
</dbReference>
<comment type="subcellular location">
    <subcellularLocation>
        <location evidence="1">Cell projection</location>
        <location evidence="1">Cilium</location>
        <location evidence="1">Flagellum</location>
    </subcellularLocation>
</comment>
<accession>A0A485KLI7</accession>
<evidence type="ECO:0000259" key="9">
    <source>
        <dbReference type="Pfam" id="PF13868"/>
    </source>
</evidence>
<evidence type="ECO:0000256" key="5">
    <source>
        <dbReference type="ARBA" id="ARBA00023273"/>
    </source>
</evidence>
<evidence type="ECO:0000256" key="3">
    <source>
        <dbReference type="ARBA" id="ARBA00023054"/>
    </source>
</evidence>
<keyword evidence="2" id="KW-0282">Flagellum</keyword>
<dbReference type="EMBL" id="CAADRA010005136">
    <property type="protein sequence ID" value="VFT85733.1"/>
    <property type="molecule type" value="Genomic_DNA"/>
</dbReference>
<dbReference type="PANTHER" id="PTHR15504">
    <property type="entry name" value="NASOPHARYNGEAL EPITHELIUM SPECIFIC PROTEIN 1"/>
    <property type="match status" value="1"/>
</dbReference>
<feature type="region of interest" description="Disordered" evidence="8">
    <location>
        <begin position="303"/>
        <end position="339"/>
    </location>
</feature>
<dbReference type="AlphaFoldDB" id="A0A485KLI7"/>
<name>A0A485KLI7_9STRA</name>
<keyword evidence="12" id="KW-1185">Reference proteome</keyword>
<evidence type="ECO:0000256" key="8">
    <source>
        <dbReference type="SAM" id="MobiDB-lite"/>
    </source>
</evidence>